<dbReference type="PANTHER" id="PTHR33473">
    <property type="entry name" value="ATP-DEPENDENT CLP PROTEASE ADAPTER PROTEIN CLPS1, CHLOROPLASTIC"/>
    <property type="match status" value="1"/>
</dbReference>
<organism evidence="3 4">
    <name type="scientific">Micrococcus cohnii</name>
    <dbReference type="NCBI Taxonomy" id="993416"/>
    <lineage>
        <taxon>Bacteria</taxon>
        <taxon>Bacillati</taxon>
        <taxon>Actinomycetota</taxon>
        <taxon>Actinomycetes</taxon>
        <taxon>Micrococcales</taxon>
        <taxon>Micrococcaceae</taxon>
        <taxon>Micrococcus</taxon>
    </lineage>
</organism>
<dbReference type="EMBL" id="JACHNA010000001">
    <property type="protein sequence ID" value="MBB4734969.1"/>
    <property type="molecule type" value="Genomic_DNA"/>
</dbReference>
<comment type="caution">
    <text evidence="3">The sequence shown here is derived from an EMBL/GenBank/DDBJ whole genome shotgun (WGS) entry which is preliminary data.</text>
</comment>
<dbReference type="InterPro" id="IPR022935">
    <property type="entry name" value="ClpS"/>
</dbReference>
<keyword evidence="3" id="KW-0378">Hydrolase</keyword>
<comment type="similarity">
    <text evidence="1">Belongs to the ClpS family.</text>
</comment>
<dbReference type="Pfam" id="PF02617">
    <property type="entry name" value="ClpS"/>
    <property type="match status" value="1"/>
</dbReference>
<dbReference type="Gene3D" id="3.30.1390.10">
    <property type="match status" value="1"/>
</dbReference>
<dbReference type="SUPFAM" id="SSF54736">
    <property type="entry name" value="ClpS-like"/>
    <property type="match status" value="1"/>
</dbReference>
<proteinExistence type="inferred from homology"/>
<dbReference type="HAMAP" id="MF_00302">
    <property type="entry name" value="ClpS"/>
    <property type="match status" value="1"/>
</dbReference>
<evidence type="ECO:0000313" key="3">
    <source>
        <dbReference type="EMBL" id="MBB4734969.1"/>
    </source>
</evidence>
<evidence type="ECO:0000313" key="4">
    <source>
        <dbReference type="Proteomes" id="UP000540191"/>
    </source>
</evidence>
<dbReference type="InterPro" id="IPR014719">
    <property type="entry name" value="Ribosomal_bL12_C/ClpS-like"/>
</dbReference>
<reference evidence="3 4" key="1">
    <citation type="submission" date="2020-08" db="EMBL/GenBank/DDBJ databases">
        <title>Sequencing the genomes of 1000 actinobacteria strains.</title>
        <authorList>
            <person name="Klenk H.-P."/>
        </authorList>
    </citation>
    <scope>NUCLEOTIDE SEQUENCE [LARGE SCALE GENOMIC DNA]</scope>
    <source>
        <strain evidence="3 4">DSM 23974</strain>
    </source>
</reference>
<dbReference type="NCBIfam" id="NF000668">
    <property type="entry name" value="PRK00033.1-1"/>
    <property type="match status" value="1"/>
</dbReference>
<keyword evidence="4" id="KW-1185">Reference proteome</keyword>
<dbReference type="GO" id="GO:0030163">
    <property type="term" value="P:protein catabolic process"/>
    <property type="evidence" value="ECO:0007669"/>
    <property type="project" value="InterPro"/>
</dbReference>
<dbReference type="InterPro" id="IPR003769">
    <property type="entry name" value="ClpS_core"/>
</dbReference>
<evidence type="ECO:0000256" key="1">
    <source>
        <dbReference type="HAMAP-Rule" id="MF_00302"/>
    </source>
</evidence>
<dbReference type="GO" id="GO:0006508">
    <property type="term" value="P:proteolysis"/>
    <property type="evidence" value="ECO:0007669"/>
    <property type="project" value="UniProtKB-UniRule"/>
</dbReference>
<dbReference type="PANTHER" id="PTHR33473:SF19">
    <property type="entry name" value="ATP-DEPENDENT CLP PROTEASE ADAPTER PROTEIN CLPS"/>
    <property type="match status" value="1"/>
</dbReference>
<feature type="domain" description="Adaptor protein ClpS core" evidence="2">
    <location>
        <begin position="28"/>
        <end position="97"/>
    </location>
</feature>
<dbReference type="AlphaFoldDB" id="A0A7W7GMR6"/>
<dbReference type="RefSeq" id="WP_221419035.1">
    <property type="nucleotide sequence ID" value="NZ_JACHNA010000001.1"/>
</dbReference>
<sequence>MAMTDSRSDGTGTALLERPADAAQGLGRHRVVVWDDPVNLMSYVAYVFRSHFGYSAAKAHSLMLQVHENGRAVVAEAGREEAERHVSALHGYGLWATLEQDGD</sequence>
<keyword evidence="3" id="KW-0645">Protease</keyword>
<name>A0A7W7GMR6_9MICC</name>
<gene>
    <name evidence="1" type="primary">clpS</name>
    <name evidence="3" type="ORF">HDA30_000477</name>
</gene>
<accession>A0A7W7GMR6</accession>
<protein>
    <recommendedName>
        <fullName evidence="1">ATP-dependent Clp protease adapter protein ClpS</fullName>
    </recommendedName>
</protein>
<dbReference type="GO" id="GO:0008233">
    <property type="term" value="F:peptidase activity"/>
    <property type="evidence" value="ECO:0007669"/>
    <property type="project" value="UniProtKB-KW"/>
</dbReference>
<dbReference type="Proteomes" id="UP000540191">
    <property type="component" value="Unassembled WGS sequence"/>
</dbReference>
<comment type="subunit">
    <text evidence="1">Binds to the N-terminal domain of the chaperone ClpA.</text>
</comment>
<evidence type="ECO:0000259" key="2">
    <source>
        <dbReference type="Pfam" id="PF02617"/>
    </source>
</evidence>
<comment type="function">
    <text evidence="1">Involved in the modulation of the specificity of the ClpAP-mediated ATP-dependent protein degradation.</text>
</comment>